<dbReference type="AlphaFoldDB" id="A0A926VJN9"/>
<dbReference type="Proteomes" id="UP000641646">
    <property type="component" value="Unassembled WGS sequence"/>
</dbReference>
<evidence type="ECO:0000313" key="2">
    <source>
        <dbReference type="Proteomes" id="UP000641646"/>
    </source>
</evidence>
<reference evidence="1" key="2">
    <citation type="submission" date="2020-08" db="EMBL/GenBank/DDBJ databases">
        <authorList>
            <person name="Chen M."/>
            <person name="Teng W."/>
            <person name="Zhao L."/>
            <person name="Hu C."/>
            <person name="Zhou Y."/>
            <person name="Han B."/>
            <person name="Song L."/>
            <person name="Shu W."/>
        </authorList>
    </citation>
    <scope>NUCLEOTIDE SEQUENCE</scope>
    <source>
        <strain evidence="1">FACHB-1375</strain>
    </source>
</reference>
<accession>A0A926VJN9</accession>
<gene>
    <name evidence="1" type="ORF">H6G03_29545</name>
</gene>
<evidence type="ECO:0000313" key="1">
    <source>
        <dbReference type="EMBL" id="MBD2185170.1"/>
    </source>
</evidence>
<keyword evidence="2" id="KW-1185">Reference proteome</keyword>
<comment type="caution">
    <text evidence="1">The sequence shown here is derived from an EMBL/GenBank/DDBJ whole genome shotgun (WGS) entry which is preliminary data.</text>
</comment>
<sequence>MSQDQFPTQLPAPCIIDTGTIVNKLDMRRILTDLRHVRYLHIQDGKLQSEGEGFVLEVFGDPNRATLVANHALYLNVYSFDCLDLKQSPQCECYFDLVQDSRRLRLIPLSNPLQEAVGDNFNEADLEAVVDRVLSAKWDLNIDDDNDYSF</sequence>
<protein>
    <submittedName>
        <fullName evidence="1">Uncharacterized protein</fullName>
    </submittedName>
</protein>
<name>A0A926VJN9_9CYAN</name>
<organism evidence="1 2">
    <name type="scientific">Aerosakkonema funiforme FACHB-1375</name>
    <dbReference type="NCBI Taxonomy" id="2949571"/>
    <lineage>
        <taxon>Bacteria</taxon>
        <taxon>Bacillati</taxon>
        <taxon>Cyanobacteriota</taxon>
        <taxon>Cyanophyceae</taxon>
        <taxon>Oscillatoriophycideae</taxon>
        <taxon>Aerosakkonematales</taxon>
        <taxon>Aerosakkonemataceae</taxon>
        <taxon>Aerosakkonema</taxon>
    </lineage>
</organism>
<reference evidence="1" key="1">
    <citation type="journal article" date="2015" name="ISME J.">
        <title>Draft Genome Sequence of Streptomyces incarnatus NRRL8089, which Produces the Nucleoside Antibiotic Sinefungin.</title>
        <authorList>
            <person name="Oshima K."/>
            <person name="Hattori M."/>
            <person name="Shimizu H."/>
            <person name="Fukuda K."/>
            <person name="Nemoto M."/>
            <person name="Inagaki K."/>
            <person name="Tamura T."/>
        </authorList>
    </citation>
    <scope>NUCLEOTIDE SEQUENCE</scope>
    <source>
        <strain evidence="1">FACHB-1375</strain>
    </source>
</reference>
<dbReference type="RefSeq" id="WP_190473016.1">
    <property type="nucleotide sequence ID" value="NZ_JACJPW010000110.1"/>
</dbReference>
<proteinExistence type="predicted"/>
<dbReference type="EMBL" id="JACJPW010000110">
    <property type="protein sequence ID" value="MBD2185170.1"/>
    <property type="molecule type" value="Genomic_DNA"/>
</dbReference>